<dbReference type="Proteomes" id="UP001283361">
    <property type="component" value="Unassembled WGS sequence"/>
</dbReference>
<proteinExistence type="predicted"/>
<name>A0AAE1BE33_9GAST</name>
<gene>
    <name evidence="1" type="ORF">RRG08_023319</name>
</gene>
<evidence type="ECO:0000313" key="2">
    <source>
        <dbReference type="Proteomes" id="UP001283361"/>
    </source>
</evidence>
<organism evidence="1 2">
    <name type="scientific">Elysia crispata</name>
    <name type="common">lettuce slug</name>
    <dbReference type="NCBI Taxonomy" id="231223"/>
    <lineage>
        <taxon>Eukaryota</taxon>
        <taxon>Metazoa</taxon>
        <taxon>Spiralia</taxon>
        <taxon>Lophotrochozoa</taxon>
        <taxon>Mollusca</taxon>
        <taxon>Gastropoda</taxon>
        <taxon>Heterobranchia</taxon>
        <taxon>Euthyneura</taxon>
        <taxon>Panpulmonata</taxon>
        <taxon>Sacoglossa</taxon>
        <taxon>Placobranchoidea</taxon>
        <taxon>Plakobranchidae</taxon>
        <taxon>Elysia</taxon>
    </lineage>
</organism>
<dbReference type="AlphaFoldDB" id="A0AAE1BE33"/>
<evidence type="ECO:0000313" key="1">
    <source>
        <dbReference type="EMBL" id="KAK3803601.1"/>
    </source>
</evidence>
<dbReference type="EMBL" id="JAWDGP010000113">
    <property type="protein sequence ID" value="KAK3803601.1"/>
    <property type="molecule type" value="Genomic_DNA"/>
</dbReference>
<protein>
    <submittedName>
        <fullName evidence="1">Uncharacterized protein</fullName>
    </submittedName>
</protein>
<accession>A0AAE1BE33</accession>
<keyword evidence="2" id="KW-1185">Reference proteome</keyword>
<sequence length="112" mass="12393">MPHNRWCTLRVSNSLSASPVNMRALDRCCDDGRPPGQSLWMWLVEGLHQGGRQLSGSPSDLHPWTDVVTMVDLQASRCGWWLVGGLHQGGRQLSGSPSDLQPWTDVVTMVDL</sequence>
<reference evidence="1" key="1">
    <citation type="journal article" date="2023" name="G3 (Bethesda)">
        <title>A reference genome for the long-term kleptoplast-retaining sea slug Elysia crispata morphotype clarki.</title>
        <authorList>
            <person name="Eastman K.E."/>
            <person name="Pendleton A.L."/>
            <person name="Shaikh M.A."/>
            <person name="Suttiyut T."/>
            <person name="Ogas R."/>
            <person name="Tomko P."/>
            <person name="Gavelis G."/>
            <person name="Widhalm J.R."/>
            <person name="Wisecaver J.H."/>
        </authorList>
    </citation>
    <scope>NUCLEOTIDE SEQUENCE</scope>
    <source>
        <strain evidence="1">ECLA1</strain>
    </source>
</reference>
<comment type="caution">
    <text evidence="1">The sequence shown here is derived from an EMBL/GenBank/DDBJ whole genome shotgun (WGS) entry which is preliminary data.</text>
</comment>